<dbReference type="InterPro" id="IPR011059">
    <property type="entry name" value="Metal-dep_hydrolase_composite"/>
</dbReference>
<feature type="active site" description="Proton acceptor" evidence="2">
    <location>
        <position position="286"/>
    </location>
</feature>
<dbReference type="Pfam" id="PF01979">
    <property type="entry name" value="Amidohydro_1"/>
    <property type="match status" value="1"/>
</dbReference>
<dbReference type="PANTHER" id="PTHR11647">
    <property type="entry name" value="HYDRANTOINASE/DIHYDROPYRIMIDINASE FAMILY MEMBER"/>
    <property type="match status" value="1"/>
</dbReference>
<feature type="binding site" evidence="3">
    <location>
        <position position="225"/>
    </location>
    <ligand>
        <name>Zn(2+)</name>
        <dbReference type="ChEBI" id="CHEBI:29105"/>
        <label>2</label>
        <note>catalytic</note>
    </ligand>
</feature>
<dbReference type="NCBIfam" id="TIGR01975">
    <property type="entry name" value="isoAsp_dipep"/>
    <property type="match status" value="1"/>
</dbReference>
<feature type="domain" description="Amidohydrolase-related" evidence="4">
    <location>
        <begin position="267"/>
        <end position="375"/>
    </location>
</feature>
<keyword evidence="1 3" id="KW-0862">Zinc</keyword>
<evidence type="ECO:0000256" key="3">
    <source>
        <dbReference type="PIRSR" id="PIRSR001238-3"/>
    </source>
</evidence>
<comment type="PTM">
    <text evidence="1">Carboxylation allows a single lysine to coordinate two zinc ions.</text>
</comment>
<comment type="cofactor">
    <cofactor evidence="1 3">
        <name>Zn(2+)</name>
        <dbReference type="ChEBI" id="CHEBI:29105"/>
    </cofactor>
    <text evidence="1 3">Binds 2 Zn(2+) ions per subunit.</text>
</comment>
<keyword evidence="1" id="KW-0482">Metalloprotease</keyword>
<dbReference type="InterPro" id="IPR006680">
    <property type="entry name" value="Amidohydro-rel"/>
</dbReference>
<gene>
    <name evidence="5" type="ORF">SAMN02745195_01953</name>
</gene>
<protein>
    <recommendedName>
        <fullName evidence="1">Isoaspartyl dipeptidase</fullName>
        <ecNumber evidence="1">3.4.19.-</ecNumber>
    </recommendedName>
</protein>
<dbReference type="GO" id="GO:0046872">
    <property type="term" value="F:metal ion binding"/>
    <property type="evidence" value="ECO:0007669"/>
    <property type="project" value="UniProtKB-KW"/>
</dbReference>
<dbReference type="Proteomes" id="UP000184127">
    <property type="component" value="Unassembled WGS sequence"/>
</dbReference>
<dbReference type="PANTHER" id="PTHR11647:SF1">
    <property type="entry name" value="COLLAPSIN RESPONSE MEDIATOR PROTEIN"/>
    <property type="match status" value="1"/>
</dbReference>
<evidence type="ECO:0000256" key="2">
    <source>
        <dbReference type="PIRSR" id="PIRSR001238-1"/>
    </source>
</evidence>
<evidence type="ECO:0000259" key="4">
    <source>
        <dbReference type="Pfam" id="PF01979"/>
    </source>
</evidence>
<sequence>MFLLLKGGEVYSPQTLGRKDILICNGKIIKIANEIKPIKEFGNVEIVDLQGFIVVPGFIDQHVHIVGGGGEGGPVTRTPEITLSDITKGGITTVVGLLGADGITRSMASLLAKARALEQEGITTYIYTGAYELPTRTLTGSVRSDLVLIDKVIGTGEIAISDHRSAQPTTEDLTKLAAEARVGALLGGKPGIVHLHVGDGIRGLSPLFEIVENTEIPITQFIPTHINRIGHLFEQGLKFIEMGGVIDLTSDIKPDAHTKTALTPKEAIKKIIENKLPIEKVTMSSDSNGSIPVFDENKQLVKVMVGSTQTLYRDLREVIVEGILPIEQAIKIITENVAKILNLYPNKGCIKEKSDGDIVVLDSNLNIHSVIAKGVFMIKDKKIVKRSMFEK</sequence>
<dbReference type="GO" id="GO:0008798">
    <property type="term" value="F:beta-aspartyl-peptidase activity"/>
    <property type="evidence" value="ECO:0007669"/>
    <property type="project" value="InterPro"/>
</dbReference>
<keyword evidence="6" id="KW-1185">Reference proteome</keyword>
<name>A0A1M4ZC24_9THEO</name>
<dbReference type="InterPro" id="IPR032466">
    <property type="entry name" value="Metal_Hydrolase"/>
</dbReference>
<evidence type="ECO:0000313" key="6">
    <source>
        <dbReference type="Proteomes" id="UP000184127"/>
    </source>
</evidence>
<dbReference type="SUPFAM" id="SSF51338">
    <property type="entry name" value="Composite domain of metallo-dependent hydrolases"/>
    <property type="match status" value="1"/>
</dbReference>
<dbReference type="GO" id="GO:0008237">
    <property type="term" value="F:metallopeptidase activity"/>
    <property type="evidence" value="ECO:0007669"/>
    <property type="project" value="UniProtKB-KW"/>
</dbReference>
<evidence type="ECO:0000313" key="5">
    <source>
        <dbReference type="EMBL" id="SHF15580.1"/>
    </source>
</evidence>
<feature type="binding site" evidence="3">
    <location>
        <position position="286"/>
    </location>
    <ligand>
        <name>Zn(2+)</name>
        <dbReference type="ChEBI" id="CHEBI:29105"/>
        <label>1</label>
        <note>catalytic</note>
    </ligand>
</feature>
<feature type="binding site" evidence="3">
    <location>
        <position position="196"/>
    </location>
    <ligand>
        <name>Zn(2+)</name>
        <dbReference type="ChEBI" id="CHEBI:29105"/>
        <label>2</label>
        <note>catalytic</note>
    </ligand>
</feature>
<dbReference type="EC" id="3.4.19.-" evidence="1"/>
<proteinExistence type="inferred from homology"/>
<dbReference type="SUPFAM" id="SSF51556">
    <property type="entry name" value="Metallo-dependent hydrolases"/>
    <property type="match status" value="1"/>
</dbReference>
<dbReference type="InterPro" id="IPR050378">
    <property type="entry name" value="Metallo-dep_Hydrolases_sf"/>
</dbReference>
<keyword evidence="1" id="KW-0645">Protease</keyword>
<dbReference type="EMBL" id="FQUR01000016">
    <property type="protein sequence ID" value="SHF15580.1"/>
    <property type="molecule type" value="Genomic_DNA"/>
</dbReference>
<dbReference type="GO" id="GO:0016810">
    <property type="term" value="F:hydrolase activity, acting on carbon-nitrogen (but not peptide) bonds"/>
    <property type="evidence" value="ECO:0007669"/>
    <property type="project" value="InterPro"/>
</dbReference>
<evidence type="ECO:0000256" key="1">
    <source>
        <dbReference type="PIRNR" id="PIRNR001238"/>
    </source>
</evidence>
<keyword evidence="1 3" id="KW-0479">Metal-binding</keyword>
<feature type="binding site" evidence="3">
    <location>
        <position position="64"/>
    </location>
    <ligand>
        <name>Zn(2+)</name>
        <dbReference type="ChEBI" id="CHEBI:29105"/>
        <label>1</label>
        <note>catalytic</note>
    </ligand>
</feature>
<dbReference type="InterPro" id="IPR010229">
    <property type="entry name" value="Pept_M38_dipep"/>
</dbReference>
<dbReference type="PIRSF" id="PIRSF001238">
    <property type="entry name" value="IadA"/>
    <property type="match status" value="1"/>
</dbReference>
<dbReference type="Gene3D" id="3.20.20.140">
    <property type="entry name" value="Metal-dependent hydrolases"/>
    <property type="match status" value="1"/>
</dbReference>
<feature type="binding site" evidence="3">
    <location>
        <position position="62"/>
    </location>
    <ligand>
        <name>Zn(2+)</name>
        <dbReference type="ChEBI" id="CHEBI:29105"/>
        <label>1</label>
        <note>catalytic</note>
    </ligand>
</feature>
<comment type="similarity">
    <text evidence="1">Belongs to the peptidase M38 family.</text>
</comment>
<dbReference type="Gene3D" id="2.30.40.10">
    <property type="entry name" value="Urease, subunit C, domain 1"/>
    <property type="match status" value="1"/>
</dbReference>
<comment type="subcellular location">
    <subcellularLocation>
        <location evidence="1">Cytoplasm</location>
    </subcellularLocation>
</comment>
<reference evidence="6" key="1">
    <citation type="submission" date="2016-11" db="EMBL/GenBank/DDBJ databases">
        <authorList>
            <person name="Varghese N."/>
            <person name="Submissions S."/>
        </authorList>
    </citation>
    <scope>NUCLEOTIDE SEQUENCE [LARGE SCALE GENOMIC DNA]</scope>
    <source>
        <strain evidence="6">DSM 18761</strain>
    </source>
</reference>
<comment type="function">
    <text evidence="1">Catalyzes the hydrolytic cleavage of a subset of L-isoaspartyl (L-beta-aspartyl) dipeptides. Used to degrade proteins damaged by L-isoaspartyl residues formation.</text>
</comment>
<accession>A0A1M4ZC24</accession>
<dbReference type="AlphaFoldDB" id="A0A1M4ZC24"/>
<keyword evidence="1" id="KW-0378">Hydrolase</keyword>
<dbReference type="RefSeq" id="WP_072969209.1">
    <property type="nucleotide sequence ID" value="NZ_FQUR01000016.1"/>
</dbReference>
<dbReference type="GO" id="GO:0005737">
    <property type="term" value="C:cytoplasm"/>
    <property type="evidence" value="ECO:0007669"/>
    <property type="project" value="UniProtKB-SubCell"/>
</dbReference>
<organism evidence="5 6">
    <name type="scientific">Thermoanaerobacter uzonensis DSM 18761</name>
    <dbReference type="NCBI Taxonomy" id="1123369"/>
    <lineage>
        <taxon>Bacteria</taxon>
        <taxon>Bacillati</taxon>
        <taxon>Bacillota</taxon>
        <taxon>Clostridia</taxon>
        <taxon>Thermoanaerobacterales</taxon>
        <taxon>Thermoanaerobacteraceae</taxon>
        <taxon>Thermoanaerobacter</taxon>
    </lineage>
</organism>
<dbReference type="GO" id="GO:0006508">
    <property type="term" value="P:proteolysis"/>
    <property type="evidence" value="ECO:0007669"/>
    <property type="project" value="UniProtKB-KW"/>
</dbReference>